<evidence type="ECO:0000256" key="2">
    <source>
        <dbReference type="ARBA" id="ARBA00022475"/>
    </source>
</evidence>
<dbReference type="EMBL" id="VSDO01000005">
    <property type="protein sequence ID" value="TYA10726.1"/>
    <property type="molecule type" value="Genomic_DNA"/>
</dbReference>
<dbReference type="Pfam" id="PF06271">
    <property type="entry name" value="RDD"/>
    <property type="match status" value="1"/>
</dbReference>
<keyword evidence="5 6" id="KW-0472">Membrane</keyword>
<evidence type="ECO:0000313" key="8">
    <source>
        <dbReference type="EMBL" id="TYA10726.1"/>
    </source>
</evidence>
<dbReference type="InterPro" id="IPR010432">
    <property type="entry name" value="RDD"/>
</dbReference>
<feature type="transmembrane region" description="Helical" evidence="6">
    <location>
        <begin position="118"/>
        <end position="138"/>
    </location>
</feature>
<dbReference type="OrthoDB" id="9793824at2"/>
<dbReference type="AlphaFoldDB" id="A0A5D0CLA2"/>
<proteinExistence type="predicted"/>
<sequence>MYISFGKRVIAWLIDALVIQFILQVFLIGFLNFRSLYYDFLLSQRDWMDVNLEEIGGIFESGFFFKFAAVLGILLSWLYYAAMESSRLQATVGKLAIGGVVVGEMNERISFGKASGRFFGKIVSSLILYIGYLMVAFTEHRQGLHDKMAKAYVVDKEHLAAYRTTMQKQMEDVVKVG</sequence>
<evidence type="ECO:0000256" key="1">
    <source>
        <dbReference type="ARBA" id="ARBA00004651"/>
    </source>
</evidence>
<evidence type="ECO:0000256" key="4">
    <source>
        <dbReference type="ARBA" id="ARBA00022989"/>
    </source>
</evidence>
<evidence type="ECO:0000256" key="3">
    <source>
        <dbReference type="ARBA" id="ARBA00022692"/>
    </source>
</evidence>
<feature type="domain" description="RDD" evidence="7">
    <location>
        <begin position="4"/>
        <end position="150"/>
    </location>
</feature>
<dbReference type="PANTHER" id="PTHR36115">
    <property type="entry name" value="PROLINE-RICH ANTIGEN HOMOLOG-RELATED"/>
    <property type="match status" value="1"/>
</dbReference>
<dbReference type="RefSeq" id="WP_148456660.1">
    <property type="nucleotide sequence ID" value="NZ_VSDO01000005.1"/>
</dbReference>
<comment type="caution">
    <text evidence="8">The sequence shown here is derived from an EMBL/GenBank/DDBJ whole genome shotgun (WGS) entry which is preliminary data.</text>
</comment>
<feature type="transmembrane region" description="Helical" evidence="6">
    <location>
        <begin position="57"/>
        <end position="80"/>
    </location>
</feature>
<comment type="subcellular location">
    <subcellularLocation>
        <location evidence="1">Cell membrane</location>
        <topology evidence="1">Multi-pass membrane protein</topology>
    </subcellularLocation>
</comment>
<feature type="transmembrane region" description="Helical" evidence="6">
    <location>
        <begin position="12"/>
        <end position="37"/>
    </location>
</feature>
<gene>
    <name evidence="8" type="ORF">FRY98_23350</name>
</gene>
<reference evidence="8 9" key="1">
    <citation type="submission" date="2019-08" db="EMBL/GenBank/DDBJ databases">
        <title>Genome sequencing of Paenibacillus faecis DSM 23593(T).</title>
        <authorList>
            <person name="Kook J.-K."/>
            <person name="Park S.-N."/>
            <person name="Lim Y.K."/>
        </authorList>
    </citation>
    <scope>NUCLEOTIDE SEQUENCE [LARGE SCALE GENOMIC DNA]</scope>
    <source>
        <strain evidence="8 9">DSM 23593</strain>
    </source>
</reference>
<dbReference type="Proteomes" id="UP000325218">
    <property type="component" value="Unassembled WGS sequence"/>
</dbReference>
<dbReference type="GO" id="GO:0005886">
    <property type="term" value="C:plasma membrane"/>
    <property type="evidence" value="ECO:0007669"/>
    <property type="project" value="UniProtKB-SubCell"/>
</dbReference>
<keyword evidence="2" id="KW-1003">Cell membrane</keyword>
<keyword evidence="9" id="KW-1185">Reference proteome</keyword>
<organism evidence="8 9">
    <name type="scientific">Paenibacillus faecis</name>
    <dbReference type="NCBI Taxonomy" id="862114"/>
    <lineage>
        <taxon>Bacteria</taxon>
        <taxon>Bacillati</taxon>
        <taxon>Bacillota</taxon>
        <taxon>Bacilli</taxon>
        <taxon>Bacillales</taxon>
        <taxon>Paenibacillaceae</taxon>
        <taxon>Paenibacillus</taxon>
    </lineage>
</organism>
<keyword evidence="4 6" id="KW-1133">Transmembrane helix</keyword>
<name>A0A5D0CLA2_9BACL</name>
<keyword evidence="3 6" id="KW-0812">Transmembrane</keyword>
<protein>
    <submittedName>
        <fullName evidence="8">RDD family protein</fullName>
    </submittedName>
</protein>
<evidence type="ECO:0000256" key="6">
    <source>
        <dbReference type="SAM" id="Phobius"/>
    </source>
</evidence>
<evidence type="ECO:0000259" key="7">
    <source>
        <dbReference type="Pfam" id="PF06271"/>
    </source>
</evidence>
<evidence type="ECO:0000313" key="9">
    <source>
        <dbReference type="Proteomes" id="UP000325218"/>
    </source>
</evidence>
<evidence type="ECO:0000256" key="5">
    <source>
        <dbReference type="ARBA" id="ARBA00023136"/>
    </source>
</evidence>
<dbReference type="PANTHER" id="PTHR36115:SF4">
    <property type="entry name" value="MEMBRANE PROTEIN"/>
    <property type="match status" value="1"/>
</dbReference>
<accession>A0A5D0CLA2</accession>
<dbReference type="InterPro" id="IPR051791">
    <property type="entry name" value="Pra-immunoreactive"/>
</dbReference>